<accession>A0A8J8T042</accession>
<dbReference type="InterPro" id="IPR036291">
    <property type="entry name" value="NAD(P)-bd_dom_sf"/>
</dbReference>
<dbReference type="EMBL" id="RRYP01012203">
    <property type="protein sequence ID" value="TNV77267.1"/>
    <property type="molecule type" value="Genomic_DNA"/>
</dbReference>
<dbReference type="OrthoDB" id="415383at2759"/>
<comment type="caution">
    <text evidence="4">The sequence shown here is derived from an EMBL/GenBank/DDBJ whole genome shotgun (WGS) entry which is preliminary data.</text>
</comment>
<dbReference type="SUPFAM" id="SSF50129">
    <property type="entry name" value="GroES-like"/>
    <property type="match status" value="1"/>
</dbReference>
<keyword evidence="5" id="KW-1185">Reference proteome</keyword>
<evidence type="ECO:0000313" key="5">
    <source>
        <dbReference type="Proteomes" id="UP000785679"/>
    </source>
</evidence>
<dbReference type="Pfam" id="PF00107">
    <property type="entry name" value="ADH_zinc_N"/>
    <property type="match status" value="1"/>
</dbReference>
<protein>
    <recommendedName>
        <fullName evidence="3">Enoyl reductase (ER) domain-containing protein</fullName>
    </recommendedName>
</protein>
<proteinExistence type="predicted"/>
<dbReference type="Pfam" id="PF08240">
    <property type="entry name" value="ADH_N"/>
    <property type="match status" value="1"/>
</dbReference>
<dbReference type="InterPro" id="IPR013154">
    <property type="entry name" value="ADH-like_N"/>
</dbReference>
<feature type="domain" description="Enoyl reductase (ER)" evidence="3">
    <location>
        <begin position="7"/>
        <end position="331"/>
    </location>
</feature>
<evidence type="ECO:0000259" key="3">
    <source>
        <dbReference type="SMART" id="SM00829"/>
    </source>
</evidence>
<dbReference type="AlphaFoldDB" id="A0A8J8T042"/>
<evidence type="ECO:0000256" key="2">
    <source>
        <dbReference type="ARBA" id="ARBA00023002"/>
    </source>
</evidence>
<dbReference type="Gene3D" id="3.90.180.10">
    <property type="entry name" value="Medium-chain alcohol dehydrogenases, catalytic domain"/>
    <property type="match status" value="1"/>
</dbReference>
<evidence type="ECO:0000256" key="1">
    <source>
        <dbReference type="ARBA" id="ARBA00022857"/>
    </source>
</evidence>
<gene>
    <name evidence="4" type="ORF">FGO68_gene8014</name>
</gene>
<organism evidence="4 5">
    <name type="scientific">Halteria grandinella</name>
    <dbReference type="NCBI Taxonomy" id="5974"/>
    <lineage>
        <taxon>Eukaryota</taxon>
        <taxon>Sar</taxon>
        <taxon>Alveolata</taxon>
        <taxon>Ciliophora</taxon>
        <taxon>Intramacronucleata</taxon>
        <taxon>Spirotrichea</taxon>
        <taxon>Stichotrichia</taxon>
        <taxon>Sporadotrichida</taxon>
        <taxon>Halteriidae</taxon>
        <taxon>Halteria</taxon>
    </lineage>
</organism>
<dbReference type="InterPro" id="IPR020843">
    <property type="entry name" value="ER"/>
</dbReference>
<keyword evidence="1" id="KW-0521">NADP</keyword>
<dbReference type="GO" id="GO:0070402">
    <property type="term" value="F:NADPH binding"/>
    <property type="evidence" value="ECO:0007669"/>
    <property type="project" value="TreeGrafter"/>
</dbReference>
<dbReference type="Gene3D" id="3.40.50.720">
    <property type="entry name" value="NAD(P)-binding Rossmann-like Domain"/>
    <property type="match status" value="1"/>
</dbReference>
<sequence length="337" mass="36722">MKAVVYTAPKEYSYAPDLKEIPVPAKGQVLIKVECGVINPTDTYFLSGQYNGTYAYPLVPGLEGSGTVIASGGGLMAWSLVGKRVAFTRINERPAQYTQGGSYAEYCVTNAMLCIKLDDGVSFEQGANGVINPLTAIGILDTIQQKKARAVIQTGGNSQMGRMLIRLFRENNIASISIVRKDDQLQQLKEKFAADNTFFLNSESPDFKKDLKALAKTLQATVALECVAGPMTGHISDCLPPLSTIIQYGQLSEQKMEGINPMQVIAKGLKVEGFLLGNWLKNKSMWGAYSATQKARELVEEVIVNKAFGLHQIHEAMAEYKANMGKGKVLIKPSLTE</sequence>
<dbReference type="SMART" id="SM00829">
    <property type="entry name" value="PKS_ER"/>
    <property type="match status" value="1"/>
</dbReference>
<dbReference type="PANTHER" id="PTHR48106:SF18">
    <property type="entry name" value="QUINONE OXIDOREDUCTASE PIG3"/>
    <property type="match status" value="1"/>
</dbReference>
<name>A0A8J8T042_HALGN</name>
<keyword evidence="2" id="KW-0560">Oxidoreductase</keyword>
<dbReference type="Proteomes" id="UP000785679">
    <property type="component" value="Unassembled WGS sequence"/>
</dbReference>
<dbReference type="InterPro" id="IPR013149">
    <property type="entry name" value="ADH-like_C"/>
</dbReference>
<evidence type="ECO:0000313" key="4">
    <source>
        <dbReference type="EMBL" id="TNV77267.1"/>
    </source>
</evidence>
<dbReference type="InterPro" id="IPR011032">
    <property type="entry name" value="GroES-like_sf"/>
</dbReference>
<reference evidence="4" key="1">
    <citation type="submission" date="2019-06" db="EMBL/GenBank/DDBJ databases">
        <authorList>
            <person name="Zheng W."/>
        </authorList>
    </citation>
    <scope>NUCLEOTIDE SEQUENCE</scope>
    <source>
        <strain evidence="4">QDHG01</strain>
    </source>
</reference>
<dbReference type="PANTHER" id="PTHR48106">
    <property type="entry name" value="QUINONE OXIDOREDUCTASE PIG3-RELATED"/>
    <property type="match status" value="1"/>
</dbReference>
<dbReference type="SUPFAM" id="SSF51735">
    <property type="entry name" value="NAD(P)-binding Rossmann-fold domains"/>
    <property type="match status" value="1"/>
</dbReference>
<dbReference type="GO" id="GO:0016651">
    <property type="term" value="F:oxidoreductase activity, acting on NAD(P)H"/>
    <property type="evidence" value="ECO:0007669"/>
    <property type="project" value="TreeGrafter"/>
</dbReference>